<organism evidence="1">
    <name type="scientific">bioreactor metagenome</name>
    <dbReference type="NCBI Taxonomy" id="1076179"/>
    <lineage>
        <taxon>unclassified sequences</taxon>
        <taxon>metagenomes</taxon>
        <taxon>ecological metagenomes</taxon>
    </lineage>
</organism>
<reference evidence="1" key="1">
    <citation type="submission" date="2019-08" db="EMBL/GenBank/DDBJ databases">
        <authorList>
            <person name="Kucharzyk K."/>
            <person name="Murdoch R.W."/>
            <person name="Higgins S."/>
            <person name="Loffler F."/>
        </authorList>
    </citation>
    <scope>NUCLEOTIDE SEQUENCE</scope>
</reference>
<comment type="caution">
    <text evidence="1">The sequence shown here is derived from an EMBL/GenBank/DDBJ whole genome shotgun (WGS) entry which is preliminary data.</text>
</comment>
<dbReference type="AlphaFoldDB" id="A0A644YEN3"/>
<sequence>MKFETIIRRNRMTAEKPEFRQMMSSFLDKVMELEFTIKSNDGVYSIYLDGIKVYSLERDTCKYNRHYYASTITSDKLEQLEIVLYNFFGKGGQGSSLIGKAVD</sequence>
<dbReference type="EMBL" id="VSSQ01004710">
    <property type="protein sequence ID" value="MPM26341.1"/>
    <property type="molecule type" value="Genomic_DNA"/>
</dbReference>
<proteinExistence type="predicted"/>
<evidence type="ECO:0000313" key="1">
    <source>
        <dbReference type="EMBL" id="MPM26341.1"/>
    </source>
</evidence>
<accession>A0A644YEN3</accession>
<protein>
    <submittedName>
        <fullName evidence="1">Uncharacterized protein</fullName>
    </submittedName>
</protein>
<gene>
    <name evidence="1" type="ORF">SDC9_72842</name>
</gene>
<name>A0A644YEN3_9ZZZZ</name>